<keyword evidence="2" id="KW-1185">Reference proteome</keyword>
<name>A0A6A2YKS0_HIBSY</name>
<gene>
    <name evidence="1" type="ORF">F3Y22_tig00111433pilonHSYRG00008</name>
</gene>
<protein>
    <recommendedName>
        <fullName evidence="3">Reverse transcriptase domain-containing protein</fullName>
    </recommendedName>
</protein>
<dbReference type="PANTHER" id="PTHR33710:SF86">
    <property type="entry name" value="VIRAL MOVEMENT PROTEIN"/>
    <property type="match status" value="1"/>
</dbReference>
<evidence type="ECO:0000313" key="2">
    <source>
        <dbReference type="Proteomes" id="UP000436088"/>
    </source>
</evidence>
<sequence length="420" mass="47767">MISRNDRWDLHPTLGWFTWHKGSSTTAQICERLDQFVANLDWRNLFPHVEATSEFTAASDHCYLLLNSSPLPSADIHQLPSYFKFDDCWKHDPMCVAKVCVTWNQSGADQCQMIILNQFAALNRELHQKLNSTEAYWRQRSRIIWLAQGDRNTSYFHARSSNRCKHNHVKELYSHSGIWIDDISDIHKKDASYFSTLYLLSNPLSSAIILSTVTPMVTEEMNNRLLQEFTEEEIYSAFLQIHPQKAPSVGLPGSFSVLLAVNCGASLGAALKLDTEKAYYKIVSLRLVVYAKATRCPHFSVLCAQGLSSLLHWEQAHNRILGLRVCQNGPRITHPFYAEDCLLFLRNSDAEFTRIRDILALNEQLSGQKVNFTKSSIYFSPATPERQSHLCSLVGVSAVDDPGMYLGMPLLEELVVWFSS</sequence>
<organism evidence="1 2">
    <name type="scientific">Hibiscus syriacus</name>
    <name type="common">Rose of Sharon</name>
    <dbReference type="NCBI Taxonomy" id="106335"/>
    <lineage>
        <taxon>Eukaryota</taxon>
        <taxon>Viridiplantae</taxon>
        <taxon>Streptophyta</taxon>
        <taxon>Embryophyta</taxon>
        <taxon>Tracheophyta</taxon>
        <taxon>Spermatophyta</taxon>
        <taxon>Magnoliopsida</taxon>
        <taxon>eudicotyledons</taxon>
        <taxon>Gunneridae</taxon>
        <taxon>Pentapetalae</taxon>
        <taxon>rosids</taxon>
        <taxon>malvids</taxon>
        <taxon>Malvales</taxon>
        <taxon>Malvaceae</taxon>
        <taxon>Malvoideae</taxon>
        <taxon>Hibiscus</taxon>
    </lineage>
</organism>
<dbReference type="Proteomes" id="UP000436088">
    <property type="component" value="Unassembled WGS sequence"/>
</dbReference>
<dbReference type="PANTHER" id="PTHR33710">
    <property type="entry name" value="BNAC02G09200D PROTEIN"/>
    <property type="match status" value="1"/>
</dbReference>
<evidence type="ECO:0008006" key="3">
    <source>
        <dbReference type="Google" id="ProtNLM"/>
    </source>
</evidence>
<comment type="caution">
    <text evidence="1">The sequence shown here is derived from an EMBL/GenBank/DDBJ whole genome shotgun (WGS) entry which is preliminary data.</text>
</comment>
<proteinExistence type="predicted"/>
<evidence type="ECO:0000313" key="1">
    <source>
        <dbReference type="EMBL" id="KAE8678194.1"/>
    </source>
</evidence>
<accession>A0A6A2YKS0</accession>
<dbReference type="EMBL" id="VEPZ02001341">
    <property type="protein sequence ID" value="KAE8678194.1"/>
    <property type="molecule type" value="Genomic_DNA"/>
</dbReference>
<reference evidence="1" key="1">
    <citation type="submission" date="2019-09" db="EMBL/GenBank/DDBJ databases">
        <title>Draft genome information of white flower Hibiscus syriacus.</title>
        <authorList>
            <person name="Kim Y.-M."/>
        </authorList>
    </citation>
    <scope>NUCLEOTIDE SEQUENCE [LARGE SCALE GENOMIC DNA]</scope>
    <source>
        <strain evidence="1">YM2019G1</strain>
    </source>
</reference>
<dbReference type="AlphaFoldDB" id="A0A6A2YKS0"/>